<dbReference type="Proteomes" id="UP000664859">
    <property type="component" value="Unassembled WGS sequence"/>
</dbReference>
<dbReference type="Gene3D" id="3.30.200.20">
    <property type="entry name" value="Phosphorylase Kinase, domain 1"/>
    <property type="match status" value="1"/>
</dbReference>
<feature type="region of interest" description="Disordered" evidence="5">
    <location>
        <begin position="323"/>
        <end position="345"/>
    </location>
</feature>
<dbReference type="OrthoDB" id="187301at2759"/>
<comment type="caution">
    <text evidence="7">The sequence shown here is derived from an EMBL/GenBank/DDBJ whole genome shotgun (WGS) entry which is preliminary data.</text>
</comment>
<dbReference type="PROSITE" id="PS50011">
    <property type="entry name" value="PROTEIN_KINASE_DOM"/>
    <property type="match status" value="1"/>
</dbReference>
<feature type="domain" description="Protein kinase" evidence="6">
    <location>
        <begin position="1"/>
        <end position="318"/>
    </location>
</feature>
<evidence type="ECO:0000256" key="3">
    <source>
        <dbReference type="ARBA" id="ARBA00022777"/>
    </source>
</evidence>
<dbReference type="PIRSF" id="PIRSF000654">
    <property type="entry name" value="Integrin-linked_kinase"/>
    <property type="match status" value="1"/>
</dbReference>
<dbReference type="GO" id="GO:0005524">
    <property type="term" value="F:ATP binding"/>
    <property type="evidence" value="ECO:0007669"/>
    <property type="project" value="UniProtKB-KW"/>
</dbReference>
<gene>
    <name evidence="7" type="ORF">JKP88DRAFT_350233</name>
</gene>
<dbReference type="EMBL" id="JAFCMP010000513">
    <property type="protein sequence ID" value="KAG5178741.1"/>
    <property type="molecule type" value="Genomic_DNA"/>
</dbReference>
<dbReference type="InterPro" id="IPR000719">
    <property type="entry name" value="Prot_kinase_dom"/>
</dbReference>
<dbReference type="SMART" id="SM00220">
    <property type="entry name" value="S_TKc"/>
    <property type="match status" value="1"/>
</dbReference>
<protein>
    <submittedName>
        <fullName evidence="7">Kinase-like domain-containing protein</fullName>
    </submittedName>
</protein>
<keyword evidence="3 7" id="KW-0418">Kinase</keyword>
<name>A0A835YNL8_9STRA</name>
<dbReference type="PANTHER" id="PTHR44329">
    <property type="entry name" value="SERINE/THREONINE-PROTEIN KINASE TNNI3K-RELATED"/>
    <property type="match status" value="1"/>
</dbReference>
<dbReference type="Pfam" id="PF07714">
    <property type="entry name" value="PK_Tyr_Ser-Thr"/>
    <property type="match status" value="1"/>
</dbReference>
<dbReference type="PANTHER" id="PTHR44329:SF288">
    <property type="entry name" value="MITOGEN-ACTIVATED PROTEIN KINASE KINASE KINASE 20"/>
    <property type="match status" value="1"/>
</dbReference>
<dbReference type="SUPFAM" id="SSF56112">
    <property type="entry name" value="Protein kinase-like (PK-like)"/>
    <property type="match status" value="1"/>
</dbReference>
<evidence type="ECO:0000313" key="8">
    <source>
        <dbReference type="Proteomes" id="UP000664859"/>
    </source>
</evidence>
<evidence type="ECO:0000259" key="6">
    <source>
        <dbReference type="PROSITE" id="PS50011"/>
    </source>
</evidence>
<sequence length="345" mass="36009">MCRIYSAQWQGVKVAVKAPRDESRDCAGAERDLELELHLLQHLHHRHIIKLIGAGWHSVGRRLSRFLVLEYLEGGTLGDAIAQGAASRGRMPILKRLLGGHKKTRHQNVLQALERATQLADALEYLHCPGGGPATAVLHRDIKAENCGFTADGTLKLFDFGLAACAARGGGGGGGCGGGGCGGGGGSSGGGGGGGGGGGSSGGGGGSGAGGCARYHMTGNTGTSRYMAPEVARCEPYNASVDVYSFGVLLWEMLSGGRAFANFNEQLLRSAVVYGSHRPELDRAWPAPIKSLLQGCWNADPDQRPDATAVARCLRAVLAEENTESSKGLQKENKRGSWCHKAPPV</sequence>
<proteinExistence type="predicted"/>
<dbReference type="AlphaFoldDB" id="A0A835YNL8"/>
<dbReference type="InterPro" id="IPR001245">
    <property type="entry name" value="Ser-Thr/Tyr_kinase_cat_dom"/>
</dbReference>
<dbReference type="Gene3D" id="1.10.510.10">
    <property type="entry name" value="Transferase(Phosphotransferase) domain 1"/>
    <property type="match status" value="1"/>
</dbReference>
<evidence type="ECO:0000313" key="7">
    <source>
        <dbReference type="EMBL" id="KAG5178741.1"/>
    </source>
</evidence>
<dbReference type="GO" id="GO:0004674">
    <property type="term" value="F:protein serine/threonine kinase activity"/>
    <property type="evidence" value="ECO:0007669"/>
    <property type="project" value="TreeGrafter"/>
</dbReference>
<keyword evidence="4" id="KW-0067">ATP-binding</keyword>
<keyword evidence="1" id="KW-0808">Transferase</keyword>
<dbReference type="InterPro" id="IPR051681">
    <property type="entry name" value="Ser/Thr_Kinases-Pseudokinases"/>
</dbReference>
<organism evidence="7 8">
    <name type="scientific">Tribonema minus</name>
    <dbReference type="NCBI Taxonomy" id="303371"/>
    <lineage>
        <taxon>Eukaryota</taxon>
        <taxon>Sar</taxon>
        <taxon>Stramenopiles</taxon>
        <taxon>Ochrophyta</taxon>
        <taxon>PX clade</taxon>
        <taxon>Xanthophyceae</taxon>
        <taxon>Tribonematales</taxon>
        <taxon>Tribonemataceae</taxon>
        <taxon>Tribonema</taxon>
    </lineage>
</organism>
<dbReference type="Pfam" id="PF00069">
    <property type="entry name" value="Pkinase"/>
    <property type="match status" value="1"/>
</dbReference>
<evidence type="ECO:0000256" key="4">
    <source>
        <dbReference type="ARBA" id="ARBA00022840"/>
    </source>
</evidence>
<evidence type="ECO:0000256" key="5">
    <source>
        <dbReference type="SAM" id="MobiDB-lite"/>
    </source>
</evidence>
<keyword evidence="8" id="KW-1185">Reference proteome</keyword>
<evidence type="ECO:0000256" key="2">
    <source>
        <dbReference type="ARBA" id="ARBA00022741"/>
    </source>
</evidence>
<accession>A0A835YNL8</accession>
<reference evidence="7" key="1">
    <citation type="submission" date="2021-02" db="EMBL/GenBank/DDBJ databases">
        <title>First Annotated Genome of the Yellow-green Alga Tribonema minus.</title>
        <authorList>
            <person name="Mahan K.M."/>
        </authorList>
    </citation>
    <scope>NUCLEOTIDE SEQUENCE</scope>
    <source>
        <strain evidence="7">UTEX B ZZ1240</strain>
    </source>
</reference>
<dbReference type="InterPro" id="IPR011009">
    <property type="entry name" value="Kinase-like_dom_sf"/>
</dbReference>
<keyword evidence="2" id="KW-0547">Nucleotide-binding</keyword>
<evidence type="ECO:0000256" key="1">
    <source>
        <dbReference type="ARBA" id="ARBA00022679"/>
    </source>
</evidence>